<evidence type="ECO:0000256" key="4">
    <source>
        <dbReference type="ARBA" id="ARBA00022679"/>
    </source>
</evidence>
<dbReference type="Pfam" id="PF13426">
    <property type="entry name" value="PAS_9"/>
    <property type="match status" value="1"/>
</dbReference>
<dbReference type="InterPro" id="IPR013656">
    <property type="entry name" value="PAS_4"/>
</dbReference>
<dbReference type="InterPro" id="IPR035965">
    <property type="entry name" value="PAS-like_dom_sf"/>
</dbReference>
<dbReference type="SUPFAM" id="SSF55785">
    <property type="entry name" value="PYP-like sensor domain (PAS domain)"/>
    <property type="match status" value="2"/>
</dbReference>
<accession>A0A0P7A5J5</accession>
<dbReference type="GO" id="GO:0004673">
    <property type="term" value="F:protein histidine kinase activity"/>
    <property type="evidence" value="ECO:0007669"/>
    <property type="project" value="UniProtKB-EC"/>
</dbReference>
<dbReference type="EMBL" id="LDJX01000004">
    <property type="protein sequence ID" value="KPM31835.1"/>
    <property type="molecule type" value="Genomic_DNA"/>
</dbReference>
<dbReference type="InterPro" id="IPR000700">
    <property type="entry name" value="PAS-assoc_C"/>
</dbReference>
<dbReference type="InterPro" id="IPR005467">
    <property type="entry name" value="His_kinase_dom"/>
</dbReference>
<feature type="domain" description="Histidine kinase" evidence="6">
    <location>
        <begin position="392"/>
        <end position="605"/>
    </location>
</feature>
<dbReference type="PRINTS" id="PR00344">
    <property type="entry name" value="BCTRLSENSOR"/>
</dbReference>
<dbReference type="PROSITE" id="PS50109">
    <property type="entry name" value="HIS_KIN"/>
    <property type="match status" value="1"/>
</dbReference>
<evidence type="ECO:0000256" key="2">
    <source>
        <dbReference type="ARBA" id="ARBA00012438"/>
    </source>
</evidence>
<evidence type="ECO:0000259" key="6">
    <source>
        <dbReference type="PROSITE" id="PS50109"/>
    </source>
</evidence>
<gene>
    <name evidence="8" type="ORF">I595_2335</name>
</gene>
<evidence type="ECO:0000256" key="5">
    <source>
        <dbReference type="ARBA" id="ARBA00022777"/>
    </source>
</evidence>
<dbReference type="PROSITE" id="PS50113">
    <property type="entry name" value="PAC"/>
    <property type="match status" value="2"/>
</dbReference>
<feature type="domain" description="PAC" evidence="7">
    <location>
        <begin position="195"/>
        <end position="246"/>
    </location>
</feature>
<dbReference type="InterPro" id="IPR004358">
    <property type="entry name" value="Sig_transdc_His_kin-like_C"/>
</dbReference>
<dbReference type="CDD" id="cd00130">
    <property type="entry name" value="PAS"/>
    <property type="match status" value="1"/>
</dbReference>
<dbReference type="Gene3D" id="3.30.450.20">
    <property type="entry name" value="PAS domain"/>
    <property type="match status" value="3"/>
</dbReference>
<name>A0A0P7A5J5_9FLAO</name>
<keyword evidence="4" id="KW-0808">Transferase</keyword>
<dbReference type="Gene3D" id="3.30.565.10">
    <property type="entry name" value="Histidine kinase-like ATPase, C-terminal domain"/>
    <property type="match status" value="1"/>
</dbReference>
<comment type="caution">
    <text evidence="8">The sequence shown here is derived from an EMBL/GenBank/DDBJ whole genome shotgun (WGS) entry which is preliminary data.</text>
</comment>
<dbReference type="SMART" id="SM00387">
    <property type="entry name" value="HATPase_c"/>
    <property type="match status" value="1"/>
</dbReference>
<keyword evidence="3" id="KW-0597">Phosphoprotein</keyword>
<protein>
    <recommendedName>
        <fullName evidence="2">histidine kinase</fullName>
        <ecNumber evidence="2">2.7.13.3</ecNumber>
    </recommendedName>
</protein>
<dbReference type="Pfam" id="PF08448">
    <property type="entry name" value="PAS_4"/>
    <property type="match status" value="1"/>
</dbReference>
<evidence type="ECO:0000256" key="3">
    <source>
        <dbReference type="ARBA" id="ARBA00022553"/>
    </source>
</evidence>
<dbReference type="STRING" id="1300341.I595_2335"/>
<dbReference type="Proteomes" id="UP000050280">
    <property type="component" value="Unassembled WGS sequence"/>
</dbReference>
<dbReference type="PANTHER" id="PTHR43304">
    <property type="entry name" value="PHYTOCHROME-LIKE PROTEIN CPH1"/>
    <property type="match status" value="1"/>
</dbReference>
<reference evidence="8 9" key="1">
    <citation type="submission" date="2015-09" db="EMBL/GenBank/DDBJ databases">
        <title>Genome sequence of the marine flavobacterium Croceitalea dokdonensis DOKDO 023 that contains proton- and sodium-pumping rhodopsins.</title>
        <authorList>
            <person name="Kwon S.-K."/>
            <person name="Lee H.K."/>
            <person name="Kwak M.-J."/>
            <person name="Kim J.F."/>
        </authorList>
    </citation>
    <scope>NUCLEOTIDE SEQUENCE [LARGE SCALE GENOMIC DNA]</scope>
    <source>
        <strain evidence="8 9">DOKDO 023</strain>
    </source>
</reference>
<dbReference type="AlphaFoldDB" id="A0A0P7A5J5"/>
<feature type="domain" description="PAC" evidence="7">
    <location>
        <begin position="322"/>
        <end position="374"/>
    </location>
</feature>
<dbReference type="InterPro" id="IPR003594">
    <property type="entry name" value="HATPase_dom"/>
</dbReference>
<dbReference type="PATRIC" id="fig|1300341.3.peg.2502"/>
<dbReference type="EC" id="2.7.13.3" evidence="2"/>
<evidence type="ECO:0000313" key="9">
    <source>
        <dbReference type="Proteomes" id="UP000050280"/>
    </source>
</evidence>
<keyword evidence="9" id="KW-1185">Reference proteome</keyword>
<dbReference type="NCBIfam" id="TIGR00229">
    <property type="entry name" value="sensory_box"/>
    <property type="match status" value="1"/>
</dbReference>
<proteinExistence type="predicted"/>
<keyword evidence="5 8" id="KW-0418">Kinase</keyword>
<dbReference type="InterPro" id="IPR052162">
    <property type="entry name" value="Sensor_kinase/Photoreceptor"/>
</dbReference>
<evidence type="ECO:0000256" key="1">
    <source>
        <dbReference type="ARBA" id="ARBA00000085"/>
    </source>
</evidence>
<evidence type="ECO:0000313" key="8">
    <source>
        <dbReference type="EMBL" id="KPM31835.1"/>
    </source>
</evidence>
<dbReference type="InterPro" id="IPR000014">
    <property type="entry name" value="PAS"/>
</dbReference>
<sequence length="606" mass="68254">MTTPTGFLIKQLPNKVVCINHAYTIIHISEKLASFLGYDHRVGLGMSLLDMFGIPPNSIDANINKVFNGLGREFTIATFNKTVNVNATPWYDQEEVIIGAILEIEELDTNTTGVKTIERLERLLRHQSEISKVGTWIYDIQAGTVSWSAMTKTIHDVEPDYEPDIETALNFYEKGHYQNTIAMLVHKCISNGNPWNVTSKIISSKGVPKWVTSAGRAIKENGEIVKLVGTFQDISEQVEAENKIKESEALLRTLIDNLPLNIYIKDKEFKKILLNKAEASYLGVERMEDVIGKTDFDLYPEQTAEISRQEDLQVLQSKKPILSKRSITIKHDGSKTHFLTSKIPWLDAHGSSKGIIGISIDMTVMVQKEEQLNDLINVTSLQNKKLINFAHIVSHNLRSHTANFSMLLDFLVNEKQEVEKSKILKMLTKASDNLMDTLENLNEVVDISTNMNLEKKSIVLWEQINIVKENISAFMTKHHATVINNVPKKLEVLAVPAYLESVILNLLTNAVKYKHPQRSPEIILSAKQEDDYVILSISDNGLGIDLKKYGDKLFGMYKTFHNNKDARGIGLYLVKNQLQSMGGGIEVFSEINKGTTFKVILGNENK</sequence>
<organism evidence="8 9">
    <name type="scientific">Croceitalea dokdonensis DOKDO 023</name>
    <dbReference type="NCBI Taxonomy" id="1300341"/>
    <lineage>
        <taxon>Bacteria</taxon>
        <taxon>Pseudomonadati</taxon>
        <taxon>Bacteroidota</taxon>
        <taxon>Flavobacteriia</taxon>
        <taxon>Flavobacteriales</taxon>
        <taxon>Flavobacteriaceae</taxon>
        <taxon>Croceitalea</taxon>
    </lineage>
</organism>
<dbReference type="Pfam" id="PF02518">
    <property type="entry name" value="HATPase_c"/>
    <property type="match status" value="1"/>
</dbReference>
<dbReference type="InterPro" id="IPR036890">
    <property type="entry name" value="HATPase_C_sf"/>
</dbReference>
<dbReference type="PANTHER" id="PTHR43304:SF1">
    <property type="entry name" value="PAC DOMAIN-CONTAINING PROTEIN"/>
    <property type="match status" value="1"/>
</dbReference>
<dbReference type="SUPFAM" id="SSF55874">
    <property type="entry name" value="ATPase domain of HSP90 chaperone/DNA topoisomerase II/histidine kinase"/>
    <property type="match status" value="1"/>
</dbReference>
<evidence type="ECO:0000259" key="7">
    <source>
        <dbReference type="PROSITE" id="PS50113"/>
    </source>
</evidence>
<comment type="catalytic activity">
    <reaction evidence="1">
        <text>ATP + protein L-histidine = ADP + protein N-phospho-L-histidine.</text>
        <dbReference type="EC" id="2.7.13.3"/>
    </reaction>
</comment>